<evidence type="ECO:0000313" key="2">
    <source>
        <dbReference type="EMBL" id="TGN10548.1"/>
    </source>
</evidence>
<dbReference type="Pfam" id="PF11389">
    <property type="entry name" value="Porin_OmpL1"/>
    <property type="match status" value="1"/>
</dbReference>
<keyword evidence="3" id="KW-1185">Reference proteome</keyword>
<feature type="chain" id="PRO_5020560795" evidence="1">
    <location>
        <begin position="26"/>
        <end position="300"/>
    </location>
</feature>
<accession>A0A4R9LNY2</accession>
<gene>
    <name evidence="2" type="ORF">EHS11_09685</name>
</gene>
<keyword evidence="1" id="KW-0732">Signal</keyword>
<dbReference type="EMBL" id="RQHV01000043">
    <property type="protein sequence ID" value="TGN10548.1"/>
    <property type="molecule type" value="Genomic_DNA"/>
</dbReference>
<reference evidence="2" key="1">
    <citation type="journal article" date="2019" name="PLoS Negl. Trop. Dis.">
        <title>Revisiting the worldwide diversity of Leptospira species in the environment.</title>
        <authorList>
            <person name="Vincent A.T."/>
            <person name="Schiettekatte O."/>
            <person name="Bourhy P."/>
            <person name="Veyrier F.J."/>
            <person name="Picardeau M."/>
        </authorList>
    </citation>
    <scope>NUCLEOTIDE SEQUENCE [LARGE SCALE GENOMIC DNA]</scope>
    <source>
        <strain evidence="2">201400974</strain>
    </source>
</reference>
<organism evidence="2 3">
    <name type="scientific">Leptospira ilyithenensis</name>
    <dbReference type="NCBI Taxonomy" id="2484901"/>
    <lineage>
        <taxon>Bacteria</taxon>
        <taxon>Pseudomonadati</taxon>
        <taxon>Spirochaetota</taxon>
        <taxon>Spirochaetia</taxon>
        <taxon>Leptospirales</taxon>
        <taxon>Leptospiraceae</taxon>
        <taxon>Leptospira</taxon>
    </lineage>
</organism>
<dbReference type="Proteomes" id="UP000298264">
    <property type="component" value="Unassembled WGS sequence"/>
</dbReference>
<feature type="signal peptide" evidence="1">
    <location>
        <begin position="1"/>
        <end position="25"/>
    </location>
</feature>
<dbReference type="OrthoDB" id="341323at2"/>
<dbReference type="GO" id="GO:0015288">
    <property type="term" value="F:porin activity"/>
    <property type="evidence" value="ECO:0007669"/>
    <property type="project" value="InterPro"/>
</dbReference>
<proteinExistence type="predicted"/>
<sequence>MLHSLRLGIMGILFLATALSLSAQAGPRSYVMFGIGGQFDLAQMGGTILKDGLDSRSPVRDSQGNIAGGQQKAIYAENTLIGLNRSTNGLVGVKDSGAMTGLNLNVGYEKEGIFGINNLFWRINVNYTTKIAGGYTTSTFAGYKWLEQEWNYTAWTVPTYLGIKLFNAANDTAVYVAGGVNYYKGGWGVAGTIDGDTLKNALPGVAGPGGSFLSDAPTPGIYKENSQFRASGFGLNWLIGAQTKVAEKGHIFFELETILSAGMGTAMTRSVGGASALAPTAAYPVVIGGQTYRFGYKLEL</sequence>
<comment type="caution">
    <text evidence="2">The sequence shown here is derived from an EMBL/GenBank/DDBJ whole genome shotgun (WGS) entry which is preliminary data.</text>
</comment>
<dbReference type="GO" id="GO:0005886">
    <property type="term" value="C:plasma membrane"/>
    <property type="evidence" value="ECO:0007669"/>
    <property type="project" value="InterPro"/>
</dbReference>
<dbReference type="InterPro" id="IPR021058">
    <property type="entry name" value="Porin_OmpL1"/>
</dbReference>
<evidence type="ECO:0000313" key="3">
    <source>
        <dbReference type="Proteomes" id="UP000298264"/>
    </source>
</evidence>
<evidence type="ECO:0000256" key="1">
    <source>
        <dbReference type="SAM" id="SignalP"/>
    </source>
</evidence>
<name>A0A4R9LNY2_9LEPT</name>
<protein>
    <submittedName>
        <fullName evidence="2">Porin OmpL1</fullName>
    </submittedName>
</protein>
<dbReference type="AlphaFoldDB" id="A0A4R9LNY2"/>